<protein>
    <submittedName>
        <fullName evidence="2">Uncharacterized protein</fullName>
    </submittedName>
</protein>
<name>A0ABC8LWH9_ERUVS</name>
<evidence type="ECO:0000313" key="2">
    <source>
        <dbReference type="EMBL" id="CAH8388257.1"/>
    </source>
</evidence>
<dbReference type="AlphaFoldDB" id="A0ABC8LWH9"/>
<comment type="caution">
    <text evidence="2">The sequence shown here is derived from an EMBL/GenBank/DDBJ whole genome shotgun (WGS) entry which is preliminary data.</text>
</comment>
<evidence type="ECO:0000256" key="1">
    <source>
        <dbReference type="SAM" id="MobiDB-lite"/>
    </source>
</evidence>
<dbReference type="EMBL" id="CAKOAT010789598">
    <property type="protein sequence ID" value="CAH8388257.1"/>
    <property type="molecule type" value="Genomic_DNA"/>
</dbReference>
<sequence>MKLLAYLTKVSDYDKSQQAVFVILGERWQRVETRRFIVKVSDHNLTGKIQAITATKILPPEAPQPVADLEDEAIPAATGDVLKTGSEESGPSTGVEDSGGDRIRKASESLGTEEAKRYKNC</sequence>
<keyword evidence="3" id="KW-1185">Reference proteome</keyword>
<reference evidence="2 3" key="1">
    <citation type="submission" date="2022-03" db="EMBL/GenBank/DDBJ databases">
        <authorList>
            <person name="Macdonald S."/>
            <person name="Ahmed S."/>
            <person name="Newling K."/>
        </authorList>
    </citation>
    <scope>NUCLEOTIDE SEQUENCE [LARGE SCALE GENOMIC DNA]</scope>
</reference>
<feature type="compositionally biased region" description="Basic and acidic residues" evidence="1">
    <location>
        <begin position="99"/>
        <end position="121"/>
    </location>
</feature>
<evidence type="ECO:0000313" key="3">
    <source>
        <dbReference type="Proteomes" id="UP001642260"/>
    </source>
</evidence>
<feature type="region of interest" description="Disordered" evidence="1">
    <location>
        <begin position="77"/>
        <end position="121"/>
    </location>
</feature>
<gene>
    <name evidence="2" type="ORF">ERUC_LOCUS40740</name>
</gene>
<organism evidence="2 3">
    <name type="scientific">Eruca vesicaria subsp. sativa</name>
    <name type="common">Garden rocket</name>
    <name type="synonym">Eruca sativa</name>
    <dbReference type="NCBI Taxonomy" id="29727"/>
    <lineage>
        <taxon>Eukaryota</taxon>
        <taxon>Viridiplantae</taxon>
        <taxon>Streptophyta</taxon>
        <taxon>Embryophyta</taxon>
        <taxon>Tracheophyta</taxon>
        <taxon>Spermatophyta</taxon>
        <taxon>Magnoliopsida</taxon>
        <taxon>eudicotyledons</taxon>
        <taxon>Gunneridae</taxon>
        <taxon>Pentapetalae</taxon>
        <taxon>rosids</taxon>
        <taxon>malvids</taxon>
        <taxon>Brassicales</taxon>
        <taxon>Brassicaceae</taxon>
        <taxon>Brassiceae</taxon>
        <taxon>Eruca</taxon>
    </lineage>
</organism>
<dbReference type="Proteomes" id="UP001642260">
    <property type="component" value="Unassembled WGS sequence"/>
</dbReference>
<accession>A0ABC8LWH9</accession>
<proteinExistence type="predicted"/>